<dbReference type="Proteomes" id="UP000623461">
    <property type="component" value="Unassembled WGS sequence"/>
</dbReference>
<evidence type="ECO:0000313" key="3">
    <source>
        <dbReference type="EMBL" id="GGM89794.1"/>
    </source>
</evidence>
<evidence type="ECO:0000259" key="1">
    <source>
        <dbReference type="Pfam" id="PF07398"/>
    </source>
</evidence>
<organism evidence="3 4">
    <name type="scientific">Terrabacter tumescens</name>
    <dbReference type="NCBI Taxonomy" id="60443"/>
    <lineage>
        <taxon>Bacteria</taxon>
        <taxon>Bacillati</taxon>
        <taxon>Actinomycetota</taxon>
        <taxon>Actinomycetes</taxon>
        <taxon>Micrococcales</taxon>
        <taxon>Intrasporangiaceae</taxon>
        <taxon>Terrabacter</taxon>
    </lineage>
</organism>
<dbReference type="InterPro" id="IPR017517">
    <property type="entry name" value="Maleyloyr_isom"/>
</dbReference>
<dbReference type="InterPro" id="IPR036527">
    <property type="entry name" value="SCP2_sterol-bd_dom_sf"/>
</dbReference>
<keyword evidence="3" id="KW-0413">Isomerase</keyword>
<dbReference type="InterPro" id="IPR034660">
    <property type="entry name" value="DinB/YfiT-like"/>
</dbReference>
<dbReference type="Gene3D" id="1.20.120.450">
    <property type="entry name" value="dinb family like domain"/>
    <property type="match status" value="1"/>
</dbReference>
<dbReference type="EMBL" id="BMNZ01000002">
    <property type="protein sequence ID" value="GGM89794.1"/>
    <property type="molecule type" value="Genomic_DNA"/>
</dbReference>
<dbReference type="GO" id="GO:0016853">
    <property type="term" value="F:isomerase activity"/>
    <property type="evidence" value="ECO:0007669"/>
    <property type="project" value="UniProtKB-KW"/>
</dbReference>
<dbReference type="Gene3D" id="3.30.1050.20">
    <property type="match status" value="1"/>
</dbReference>
<gene>
    <name evidence="3" type="ORF">GCM10009721_13890</name>
</gene>
<dbReference type="SUPFAM" id="SSF109854">
    <property type="entry name" value="DinB/YfiT-like putative metalloenzymes"/>
    <property type="match status" value="1"/>
</dbReference>
<evidence type="ECO:0000313" key="4">
    <source>
        <dbReference type="Proteomes" id="UP000623461"/>
    </source>
</evidence>
<dbReference type="SUPFAM" id="SSF55718">
    <property type="entry name" value="SCP-like"/>
    <property type="match status" value="1"/>
</dbReference>
<protein>
    <submittedName>
        <fullName evidence="3">Maleylpyruvate isomerase</fullName>
    </submittedName>
</protein>
<comment type="caution">
    <text evidence="3">The sequence shown here is derived from an EMBL/GenBank/DDBJ whole genome shotgun (WGS) entry which is preliminary data.</text>
</comment>
<dbReference type="Pfam" id="PF11716">
    <property type="entry name" value="MDMPI_N"/>
    <property type="match status" value="1"/>
</dbReference>
<reference evidence="4" key="1">
    <citation type="journal article" date="2019" name="Int. J. Syst. Evol. Microbiol.">
        <title>The Global Catalogue of Microorganisms (GCM) 10K type strain sequencing project: providing services to taxonomists for standard genome sequencing and annotation.</title>
        <authorList>
            <consortium name="The Broad Institute Genomics Platform"/>
            <consortium name="The Broad Institute Genome Sequencing Center for Infectious Disease"/>
            <person name="Wu L."/>
            <person name="Ma J."/>
        </authorList>
    </citation>
    <scope>NUCLEOTIDE SEQUENCE [LARGE SCALE GENOMIC DNA]</scope>
    <source>
        <strain evidence="4">JCM 1365</strain>
    </source>
</reference>
<dbReference type="InterPro" id="IPR010872">
    <property type="entry name" value="MDMPI_C-term_domain"/>
</dbReference>
<evidence type="ECO:0000259" key="2">
    <source>
        <dbReference type="Pfam" id="PF11716"/>
    </source>
</evidence>
<feature type="domain" description="MDMPI C-terminal" evidence="1">
    <location>
        <begin position="156"/>
        <end position="233"/>
    </location>
</feature>
<dbReference type="Pfam" id="PF07398">
    <property type="entry name" value="MDMPI_C"/>
    <property type="match status" value="1"/>
</dbReference>
<name>A0ABQ2HRT8_9MICO</name>
<dbReference type="InterPro" id="IPR024344">
    <property type="entry name" value="MDMPI_metal-binding"/>
</dbReference>
<dbReference type="NCBIfam" id="TIGR03083">
    <property type="entry name" value="maleylpyruvate isomerase family mycothiol-dependent enzyme"/>
    <property type="match status" value="1"/>
</dbReference>
<keyword evidence="4" id="KW-1185">Reference proteome</keyword>
<feature type="domain" description="Mycothiol-dependent maleylpyruvate isomerase metal-binding" evidence="2">
    <location>
        <begin position="15"/>
        <end position="148"/>
    </location>
</feature>
<dbReference type="RefSeq" id="WP_030201409.1">
    <property type="nucleotide sequence ID" value="NZ_BMNZ01000002.1"/>
</dbReference>
<proteinExistence type="predicted"/>
<sequence>MSHHLALTRAWTQEGTALFAKALESLDDHMLAGPGTLPGWTGRHLVAHVAANAEALGNLVHWARTGEETPMYSSPVQRTSDIEGGALRPARELRDWFASSAARLADSLDELTPPQWSREVLTAQGRTVPATEIPWMRSREVMVHAVDLGGAVGFDDLPAAFHAALLDDVADRRSDAGDGPTIVVVPDDERRTWLVMGTGRPTAVRGPLAQLTAYLTGRPATGLHADGGALPPLPRWL</sequence>
<accession>A0ABQ2HRT8</accession>